<evidence type="ECO:0000256" key="6">
    <source>
        <dbReference type="ARBA" id="ARBA00012369"/>
    </source>
</evidence>
<dbReference type="EC" id="3.1.4.12" evidence="6"/>
<comment type="catalytic activity">
    <reaction evidence="16">
        <text>1-hexadecanoyl-sn-glycero-3-phosphocholine + H2O = 1-hexadecanoyl-sn-glycerol + phosphocholine + H(+)</text>
        <dbReference type="Rhea" id="RHEA:41119"/>
        <dbReference type="ChEBI" id="CHEBI:15377"/>
        <dbReference type="ChEBI" id="CHEBI:15378"/>
        <dbReference type="ChEBI" id="CHEBI:72998"/>
        <dbReference type="ChEBI" id="CHEBI:75542"/>
        <dbReference type="ChEBI" id="CHEBI:295975"/>
    </reaction>
    <physiologicalReaction direction="left-to-right" evidence="16">
        <dbReference type="Rhea" id="RHEA:41120"/>
    </physiologicalReaction>
</comment>
<dbReference type="OrthoDB" id="387657at2759"/>
<protein>
    <recommendedName>
        <fullName evidence="20">Sphingomyelin phosphodiesterase 2</fullName>
        <ecNumber evidence="6">3.1.4.12</ecNumber>
    </recommendedName>
    <alternativeName>
        <fullName evidence="21">Lyso-platelet-activating factor-phospholipase C</fullName>
    </alternativeName>
    <alternativeName>
        <fullName evidence="22">Neutral sphingomyelinase</fullName>
    </alternativeName>
</protein>
<evidence type="ECO:0000256" key="1">
    <source>
        <dbReference type="ARBA" id="ARBA00001946"/>
    </source>
</evidence>
<evidence type="ECO:0000256" key="17">
    <source>
        <dbReference type="ARBA" id="ARBA00048325"/>
    </source>
</evidence>
<evidence type="ECO:0000256" key="22">
    <source>
        <dbReference type="ARBA" id="ARBA00079277"/>
    </source>
</evidence>
<dbReference type="OMA" id="LWTPNVG"/>
<dbReference type="PANTHER" id="PTHR16320">
    <property type="entry name" value="SPHINGOMYELINASE FAMILY MEMBER"/>
    <property type="match status" value="1"/>
</dbReference>
<evidence type="ECO:0000256" key="19">
    <source>
        <dbReference type="ARBA" id="ARBA00051969"/>
    </source>
</evidence>
<evidence type="ECO:0000256" key="15">
    <source>
        <dbReference type="ARBA" id="ARBA00047675"/>
    </source>
</evidence>
<comment type="catalytic activity">
    <reaction evidence="17">
        <text>an N-(acyl)-sphingosylphosphocholine + H2O = an N-acyl-sphingoid base + phosphocholine + H(+)</text>
        <dbReference type="Rhea" id="RHEA:45300"/>
        <dbReference type="ChEBI" id="CHEBI:15377"/>
        <dbReference type="ChEBI" id="CHEBI:15378"/>
        <dbReference type="ChEBI" id="CHEBI:64583"/>
        <dbReference type="ChEBI" id="CHEBI:83273"/>
        <dbReference type="ChEBI" id="CHEBI:295975"/>
    </reaction>
    <physiologicalReaction direction="left-to-right" evidence="17">
        <dbReference type="Rhea" id="RHEA:45301"/>
    </physiologicalReaction>
</comment>
<dbReference type="SUPFAM" id="SSF56219">
    <property type="entry name" value="DNase I-like"/>
    <property type="match status" value="1"/>
</dbReference>
<dbReference type="GeneID" id="103464706"/>
<comment type="catalytic activity">
    <reaction evidence="19">
        <text>1-O-hexadecyl-sn-glycero-3-phosphocholine + H2O = 1-O-hexadecyl-sn-glycerol + phosphocholine + H(+)</text>
        <dbReference type="Rhea" id="RHEA:36087"/>
        <dbReference type="ChEBI" id="CHEBI:15377"/>
        <dbReference type="ChEBI" id="CHEBI:15378"/>
        <dbReference type="ChEBI" id="CHEBI:34115"/>
        <dbReference type="ChEBI" id="CHEBI:64496"/>
        <dbReference type="ChEBI" id="CHEBI:295975"/>
    </reaction>
    <physiologicalReaction direction="left-to-right" evidence="19">
        <dbReference type="Rhea" id="RHEA:36088"/>
    </physiologicalReaction>
</comment>
<evidence type="ECO:0000256" key="4">
    <source>
        <dbReference type="ARBA" id="ARBA00004991"/>
    </source>
</evidence>
<keyword evidence="12 24" id="KW-1133">Transmembrane helix</keyword>
<dbReference type="Gene3D" id="3.60.10.10">
    <property type="entry name" value="Endonuclease/exonuclease/phosphatase"/>
    <property type="match status" value="1"/>
</dbReference>
<dbReference type="STRING" id="8081.ENSPREP00000018006"/>
<evidence type="ECO:0000256" key="9">
    <source>
        <dbReference type="ARBA" id="ARBA00022801"/>
    </source>
</evidence>
<dbReference type="InterPro" id="IPR036691">
    <property type="entry name" value="Endo/exonu/phosph_ase_sf"/>
</dbReference>
<dbReference type="RefSeq" id="XP_008407196.1">
    <property type="nucleotide sequence ID" value="XM_008408974.2"/>
</dbReference>
<evidence type="ECO:0000256" key="23">
    <source>
        <dbReference type="SAM" id="MobiDB-lite"/>
    </source>
</evidence>
<keyword evidence="7 24" id="KW-0812">Transmembrane</keyword>
<dbReference type="CTD" id="797914"/>
<keyword evidence="27" id="KW-1185">Reference proteome</keyword>
<dbReference type="Pfam" id="PF03372">
    <property type="entry name" value="Exo_endo_phos"/>
    <property type="match status" value="1"/>
</dbReference>
<feature type="transmembrane region" description="Helical" evidence="24">
    <location>
        <begin position="364"/>
        <end position="387"/>
    </location>
</feature>
<comment type="pathway">
    <text evidence="4">Sphingolipid metabolism.</text>
</comment>
<evidence type="ECO:0000256" key="10">
    <source>
        <dbReference type="ARBA" id="ARBA00022842"/>
    </source>
</evidence>
<dbReference type="Ensembl" id="ENSPRET00000018197.1">
    <property type="protein sequence ID" value="ENSPREP00000018006.1"/>
    <property type="gene ID" value="ENSPREG00000012181.1"/>
</dbReference>
<evidence type="ECO:0000256" key="18">
    <source>
        <dbReference type="ARBA" id="ARBA00049346"/>
    </source>
</evidence>
<evidence type="ECO:0000256" key="11">
    <source>
        <dbReference type="ARBA" id="ARBA00022919"/>
    </source>
</evidence>
<comment type="subcellular location">
    <subcellularLocation>
        <location evidence="2">Membrane</location>
        <topology evidence="2">Multi-pass membrane protein</topology>
    </subcellularLocation>
</comment>
<evidence type="ECO:0000256" key="8">
    <source>
        <dbReference type="ARBA" id="ARBA00022723"/>
    </source>
</evidence>
<comment type="pathway">
    <text evidence="3">Lipid metabolism; sphingolipid metabolism.</text>
</comment>
<evidence type="ECO:0000256" key="5">
    <source>
        <dbReference type="ARBA" id="ARBA00006335"/>
    </source>
</evidence>
<keyword evidence="8" id="KW-0479">Metal-binding</keyword>
<keyword evidence="13" id="KW-0443">Lipid metabolism</keyword>
<evidence type="ECO:0000256" key="12">
    <source>
        <dbReference type="ARBA" id="ARBA00022989"/>
    </source>
</evidence>
<dbReference type="GO" id="GO:0046872">
    <property type="term" value="F:metal ion binding"/>
    <property type="evidence" value="ECO:0007669"/>
    <property type="project" value="UniProtKB-KW"/>
</dbReference>
<feature type="region of interest" description="Disordered" evidence="23">
    <location>
        <begin position="418"/>
        <end position="440"/>
    </location>
</feature>
<evidence type="ECO:0000256" key="3">
    <source>
        <dbReference type="ARBA" id="ARBA00004760"/>
    </source>
</evidence>
<evidence type="ECO:0000256" key="20">
    <source>
        <dbReference type="ARBA" id="ARBA00068543"/>
    </source>
</evidence>
<keyword evidence="14 24" id="KW-0472">Membrane</keyword>
<name>A0A3P9P820_POERE</name>
<feature type="transmembrane region" description="Helical" evidence="24">
    <location>
        <begin position="335"/>
        <end position="358"/>
    </location>
</feature>
<comment type="catalytic activity">
    <reaction evidence="15">
        <text>a sphingosylphosphocholine + H2O = a sphingoid base + phosphocholine + H(+)</text>
        <dbReference type="Rhea" id="RHEA:45296"/>
        <dbReference type="ChEBI" id="CHEBI:15377"/>
        <dbReference type="ChEBI" id="CHEBI:15378"/>
        <dbReference type="ChEBI" id="CHEBI:84410"/>
        <dbReference type="ChEBI" id="CHEBI:85171"/>
        <dbReference type="ChEBI" id="CHEBI:295975"/>
    </reaction>
    <physiologicalReaction direction="left-to-right" evidence="15">
        <dbReference type="Rhea" id="RHEA:45297"/>
    </physiologicalReaction>
</comment>
<proteinExistence type="inferred from homology"/>
<evidence type="ECO:0000313" key="27">
    <source>
        <dbReference type="Proteomes" id="UP000242638"/>
    </source>
</evidence>
<dbReference type="Proteomes" id="UP000242638">
    <property type="component" value="Unassembled WGS sequence"/>
</dbReference>
<evidence type="ECO:0000256" key="14">
    <source>
        <dbReference type="ARBA" id="ARBA00023136"/>
    </source>
</evidence>
<evidence type="ECO:0000256" key="24">
    <source>
        <dbReference type="SAM" id="Phobius"/>
    </source>
</evidence>
<comment type="cofactor">
    <cofactor evidence="1">
        <name>Mg(2+)</name>
        <dbReference type="ChEBI" id="CHEBI:18420"/>
    </cofactor>
</comment>
<dbReference type="InterPro" id="IPR038772">
    <property type="entry name" value="Sph/SMPD2-like"/>
</dbReference>
<comment type="catalytic activity">
    <reaction evidence="18">
        <text>1-O-octadecyl-sn-glycero-3-phosphocholine + H2O = 1-O-octadecyl-sn-glycerol + phosphocholine + H(+)</text>
        <dbReference type="Rhea" id="RHEA:39923"/>
        <dbReference type="ChEBI" id="CHEBI:15377"/>
        <dbReference type="ChEBI" id="CHEBI:15378"/>
        <dbReference type="ChEBI" id="CHEBI:74001"/>
        <dbReference type="ChEBI" id="CHEBI:75216"/>
        <dbReference type="ChEBI" id="CHEBI:295975"/>
    </reaction>
    <physiologicalReaction direction="left-to-right" evidence="18">
        <dbReference type="Rhea" id="RHEA:39924"/>
    </physiologicalReaction>
</comment>
<dbReference type="PANTHER" id="PTHR16320:SF24">
    <property type="entry name" value="PHOSPHODIESTERASE, PUTATIVE-RELATED"/>
    <property type="match status" value="1"/>
</dbReference>
<keyword evidence="9" id="KW-0378">Hydrolase</keyword>
<feature type="domain" description="Endonuclease/exonuclease/phosphatase" evidence="25">
    <location>
        <begin position="13"/>
        <end position="249"/>
    </location>
</feature>
<keyword evidence="10" id="KW-0460">Magnesium</keyword>
<evidence type="ECO:0000256" key="21">
    <source>
        <dbReference type="ARBA" id="ARBA00075307"/>
    </source>
</evidence>
<reference evidence="26" key="3">
    <citation type="submission" date="2025-09" db="UniProtKB">
        <authorList>
            <consortium name="Ensembl"/>
        </authorList>
    </citation>
    <scope>IDENTIFICATION</scope>
    <source>
        <strain evidence="26">Guanapo</strain>
    </source>
</reference>
<dbReference type="FunFam" id="3.60.10.10:FF:000033">
    <property type="entry name" value="sphingomyelin phosphodiesterase 2"/>
    <property type="match status" value="1"/>
</dbReference>
<dbReference type="AlphaFoldDB" id="A0A3P9P820"/>
<dbReference type="KEGG" id="pret:103464706"/>
<reference evidence="27" key="1">
    <citation type="submission" date="2013-11" db="EMBL/GenBank/DDBJ databases">
        <title>The genomic landscape of the Guanapo guppy.</title>
        <authorList>
            <person name="Kuenstner A."/>
            <person name="Dreyer C."/>
        </authorList>
    </citation>
    <scope>NUCLEOTIDE SEQUENCE</scope>
    <source>
        <strain evidence="27">Guanapo</strain>
    </source>
</reference>
<dbReference type="InterPro" id="IPR005135">
    <property type="entry name" value="Endo/exonuclease/phosphatase"/>
</dbReference>
<keyword evidence="11" id="KW-0746">Sphingolipid metabolism</keyword>
<evidence type="ECO:0000256" key="13">
    <source>
        <dbReference type="ARBA" id="ARBA00023098"/>
    </source>
</evidence>
<dbReference type="Bgee" id="ENSPREG00000012181">
    <property type="expression patterns" value="Expressed in head and 1 other cell type or tissue"/>
</dbReference>
<accession>A0A3P9P820</accession>
<dbReference type="GeneTree" id="ENSGT00390000009166"/>
<evidence type="ECO:0000313" key="26">
    <source>
        <dbReference type="Ensembl" id="ENSPREP00000018006.1"/>
    </source>
</evidence>
<evidence type="ECO:0000256" key="16">
    <source>
        <dbReference type="ARBA" id="ARBA00048209"/>
    </source>
</evidence>
<dbReference type="GO" id="GO:0016020">
    <property type="term" value="C:membrane"/>
    <property type="evidence" value="ECO:0007669"/>
    <property type="project" value="UniProtKB-SubCell"/>
</dbReference>
<organism evidence="26 27">
    <name type="scientific">Poecilia reticulata</name>
    <name type="common">Guppy</name>
    <name type="synonym">Acanthophacelus reticulatus</name>
    <dbReference type="NCBI Taxonomy" id="8081"/>
    <lineage>
        <taxon>Eukaryota</taxon>
        <taxon>Metazoa</taxon>
        <taxon>Chordata</taxon>
        <taxon>Craniata</taxon>
        <taxon>Vertebrata</taxon>
        <taxon>Euteleostomi</taxon>
        <taxon>Actinopterygii</taxon>
        <taxon>Neopterygii</taxon>
        <taxon>Teleostei</taxon>
        <taxon>Neoteleostei</taxon>
        <taxon>Acanthomorphata</taxon>
        <taxon>Ovalentaria</taxon>
        <taxon>Atherinomorphae</taxon>
        <taxon>Cyprinodontiformes</taxon>
        <taxon>Poeciliidae</taxon>
        <taxon>Poeciliinae</taxon>
        <taxon>Poecilia</taxon>
    </lineage>
</organism>
<dbReference type="GO" id="GO:0006665">
    <property type="term" value="P:sphingolipid metabolic process"/>
    <property type="evidence" value="ECO:0007669"/>
    <property type="project" value="UniProtKB-KW"/>
</dbReference>
<comment type="similarity">
    <text evidence="5">Belongs to the neutral sphingomyelinase family.</text>
</comment>
<reference evidence="26" key="2">
    <citation type="submission" date="2025-08" db="UniProtKB">
        <authorList>
            <consortium name="Ensembl"/>
        </authorList>
    </citation>
    <scope>IDENTIFICATION</scope>
    <source>
        <strain evidence="26">Guanapo</strain>
    </source>
</reference>
<evidence type="ECO:0000259" key="25">
    <source>
        <dbReference type="Pfam" id="PF03372"/>
    </source>
</evidence>
<evidence type="ECO:0000256" key="7">
    <source>
        <dbReference type="ARBA" id="ARBA00022692"/>
    </source>
</evidence>
<evidence type="ECO:0000256" key="2">
    <source>
        <dbReference type="ARBA" id="ARBA00004141"/>
    </source>
</evidence>
<dbReference type="GO" id="GO:0004767">
    <property type="term" value="F:sphingomyelin phosphodiesterase activity"/>
    <property type="evidence" value="ECO:0007669"/>
    <property type="project" value="UniProtKB-EC"/>
</dbReference>
<feature type="compositionally biased region" description="Polar residues" evidence="23">
    <location>
        <begin position="422"/>
        <end position="434"/>
    </location>
</feature>
<sequence length="440" mass="49119">MANADCVSVRVFSLNCWGIHYLSKHCSQRYQMIGEMLCKEQHDIVLLQEVWSEKDFLYLKAKLASTHPHSHYFKSGVIGSGLAIFAKHRIHDTFLYRYSLNGYPYMAHHGDWFGGKAVGMAILNIAGLTANVYVTHLHAEYSREKDSYLSHRVVQAWELQQFIRHTSTGADVVIVGGDLNMHPQDLGCRLLMSYTGLKDSYIETAKFDGCENGMTLIADNLFISKNELIPFEKGIRIDYILFKGSSTTKIYCDFMSTTKGSVPGHPLPYSDHEALTAELRLESHIPAQAGSDKTQDTPAEKLAELVDTLTEARTEVKVGLHCAERMRYTAARTGVMGLALLVLELAIAAVPCFALGAEQPFPRISFYLLAALCFAILLTTFLLYIFYTMELKSLQGAEDQMRLAVGSLQEKLRGFPVAQPHNAPQRSPEGQQPSALDPEE</sequence>